<evidence type="ECO:0000313" key="2">
    <source>
        <dbReference type="Proteomes" id="UP000028981"/>
    </source>
</evidence>
<dbReference type="OrthoDB" id="7942745at2"/>
<keyword evidence="2" id="KW-1185">Reference proteome</keyword>
<comment type="caution">
    <text evidence="1">The sequence shown here is derived from an EMBL/GenBank/DDBJ whole genome shotgun (WGS) entry which is preliminary data.</text>
</comment>
<name>A0A087M5X8_9HYPH</name>
<sequence>MATRNFLFGLDNDDVALTRFLETAARVTGFLKGAPGEALPGWYVPGGDNEHFLRELYRRLEATYPAAGQPFYAVRLLTNLFWQPAYIAVIGTHVHGALPRLSSVSQQAKGIDVSGFRLPAGPQHKADLDALIFRAGTDLRAFADGLLVEINAVTKLRRVPALRLVTDRMLGLMVRLRDYVPGMTIEEQRHLCMLWLSAMDLVGQGDLETLDLADGRQVLITARKGCCLDYLAFPDVYCSSCPKQDDEIRLTRQRDEALAELDA</sequence>
<evidence type="ECO:0000313" key="1">
    <source>
        <dbReference type="EMBL" id="KFL32281.1"/>
    </source>
</evidence>
<dbReference type="STRING" id="46914.JP75_04820"/>
<dbReference type="RefSeq" id="WP_035079868.1">
    <property type="nucleotide sequence ID" value="NZ_JQGC01000003.1"/>
</dbReference>
<accession>A0A087M5X8</accession>
<protein>
    <recommendedName>
        <fullName evidence="3">Ferric siderophore reductase C-terminal domain-containing protein</fullName>
    </recommendedName>
</protein>
<gene>
    <name evidence="1" type="ORF">JP75_04820</name>
</gene>
<dbReference type="Proteomes" id="UP000028981">
    <property type="component" value="Unassembled WGS sequence"/>
</dbReference>
<evidence type="ECO:0008006" key="3">
    <source>
        <dbReference type="Google" id="ProtNLM"/>
    </source>
</evidence>
<dbReference type="EMBL" id="JQGC01000003">
    <property type="protein sequence ID" value="KFL32281.1"/>
    <property type="molecule type" value="Genomic_DNA"/>
</dbReference>
<organism evidence="1 2">
    <name type="scientific">Devosia riboflavina</name>
    <dbReference type="NCBI Taxonomy" id="46914"/>
    <lineage>
        <taxon>Bacteria</taxon>
        <taxon>Pseudomonadati</taxon>
        <taxon>Pseudomonadota</taxon>
        <taxon>Alphaproteobacteria</taxon>
        <taxon>Hyphomicrobiales</taxon>
        <taxon>Devosiaceae</taxon>
        <taxon>Devosia</taxon>
    </lineage>
</organism>
<dbReference type="AlphaFoldDB" id="A0A087M5X8"/>
<proteinExistence type="predicted"/>
<reference evidence="1 2" key="1">
    <citation type="submission" date="2014-08" db="EMBL/GenBank/DDBJ databases">
        <authorList>
            <person name="Hassan Y.I."/>
            <person name="Lepp D."/>
            <person name="Zhou T."/>
        </authorList>
    </citation>
    <scope>NUCLEOTIDE SEQUENCE [LARGE SCALE GENOMIC DNA]</scope>
    <source>
        <strain evidence="1 2">IFO13584</strain>
    </source>
</reference>